<protein>
    <submittedName>
        <fullName evidence="2">LALA0S02e09670g1_1</fullName>
    </submittedName>
</protein>
<dbReference type="GeneID" id="34684648"/>
<dbReference type="PANTHER" id="PTHR39468:SF1">
    <property type="entry name" value="MTF2-LIKE C-TERMINAL DOMAIN-CONTAINING PROTEIN"/>
    <property type="match status" value="1"/>
</dbReference>
<dbReference type="RefSeq" id="XP_022627466.1">
    <property type="nucleotide sequence ID" value="XM_022773996.1"/>
</dbReference>
<dbReference type="InterPro" id="IPR043837">
    <property type="entry name" value="Mtf2-like_C"/>
</dbReference>
<evidence type="ECO:0000313" key="2">
    <source>
        <dbReference type="EMBL" id="CEP61230.1"/>
    </source>
</evidence>
<keyword evidence="3" id="KW-1185">Reference proteome</keyword>
<dbReference type="InterPro" id="IPR040009">
    <property type="entry name" value="Mtf2/C5D6.12-like"/>
</dbReference>
<gene>
    <name evidence="2" type="ORF">LALA0_S02e09670g</name>
</gene>
<organism evidence="2 3">
    <name type="scientific">Lachancea lanzarotensis</name>
    <dbReference type="NCBI Taxonomy" id="1245769"/>
    <lineage>
        <taxon>Eukaryota</taxon>
        <taxon>Fungi</taxon>
        <taxon>Dikarya</taxon>
        <taxon>Ascomycota</taxon>
        <taxon>Saccharomycotina</taxon>
        <taxon>Saccharomycetes</taxon>
        <taxon>Saccharomycetales</taxon>
        <taxon>Saccharomycetaceae</taxon>
        <taxon>Lachancea</taxon>
    </lineage>
</organism>
<feature type="domain" description="Mtf2-like C-terminal" evidence="1">
    <location>
        <begin position="218"/>
        <end position="425"/>
    </location>
</feature>
<dbReference type="HOGENOM" id="CLU_056437_0_0_1"/>
<dbReference type="GO" id="GO:0005739">
    <property type="term" value="C:mitochondrion"/>
    <property type="evidence" value="ECO:0007669"/>
    <property type="project" value="InterPro"/>
</dbReference>
<dbReference type="EMBL" id="LN736361">
    <property type="protein sequence ID" value="CEP61230.1"/>
    <property type="molecule type" value="Genomic_DNA"/>
</dbReference>
<evidence type="ECO:0000259" key="1">
    <source>
        <dbReference type="Pfam" id="PF19189"/>
    </source>
</evidence>
<dbReference type="Pfam" id="PF19189">
    <property type="entry name" value="Mtf2"/>
    <property type="match status" value="1"/>
</dbReference>
<dbReference type="Proteomes" id="UP000054304">
    <property type="component" value="Unassembled WGS sequence"/>
</dbReference>
<sequence>MLKRLTGVKPAFGRHLRYFGTTMVKKQAKKVESREADGFKDEQVSSIQERTLFEQIFTQIMKKDEDKKRSKDFLKPILGQESTKSDVGTAGIKRDNLQVVFETKKPASADETLLNFFREAVGNDMEESSALARMTTEDIRKYPVSLTPTYFSKEKKPSTTEDRRNAGDYAPVSAASYIENILASDLKLTSPPERADTTTSTINPKLQRQIEAKNRLNATLEKVLSPYLLHLQNLIQTDGDCLAIVQDLLKQYLGRNLKLETDDLDHLEQTCLKNPVSLPQPFHITTPFVIRHLLTSNEFSFPSERRYTLISVIYNTCRNASDVSLYLNVCNIDFYNLLIELAWENFQEIHQVRQLVAEMTVNGIMGDLQTVSLLSEISNAMRHMNDGIADDSGDSEGALTVGVVWCRENAQDLNYIEDYLKKLKQGQAQSI</sequence>
<name>A0A0C7MMY2_9SACH</name>
<dbReference type="OrthoDB" id="2444174at2759"/>
<proteinExistence type="predicted"/>
<accession>A0A0C7MMY2</accession>
<dbReference type="STRING" id="1245769.A0A0C7MMY2"/>
<dbReference type="AlphaFoldDB" id="A0A0C7MMY2"/>
<reference evidence="2 3" key="1">
    <citation type="submission" date="2014-12" db="EMBL/GenBank/DDBJ databases">
        <authorList>
            <person name="Neuveglise Cecile"/>
        </authorList>
    </citation>
    <scope>NUCLEOTIDE SEQUENCE [LARGE SCALE GENOMIC DNA]</scope>
    <source>
        <strain evidence="2 3">CBS 12615</strain>
    </source>
</reference>
<dbReference type="PANTHER" id="PTHR39468">
    <property type="entry name" value="CHROMOSOME 7, WHOLE GENOME SHOTGUN SEQUENCE"/>
    <property type="match status" value="1"/>
</dbReference>
<evidence type="ECO:0000313" key="3">
    <source>
        <dbReference type="Proteomes" id="UP000054304"/>
    </source>
</evidence>